<gene>
    <name evidence="1" type="ORF">Tci_855920</name>
</gene>
<comment type="caution">
    <text evidence="1">The sequence shown here is derived from an EMBL/GenBank/DDBJ whole genome shotgun (WGS) entry which is preliminary data.</text>
</comment>
<evidence type="ECO:0000313" key="1">
    <source>
        <dbReference type="EMBL" id="GFC83950.1"/>
    </source>
</evidence>
<organism evidence="1">
    <name type="scientific">Tanacetum cinerariifolium</name>
    <name type="common">Dalmatian daisy</name>
    <name type="synonym">Chrysanthemum cinerariifolium</name>
    <dbReference type="NCBI Taxonomy" id="118510"/>
    <lineage>
        <taxon>Eukaryota</taxon>
        <taxon>Viridiplantae</taxon>
        <taxon>Streptophyta</taxon>
        <taxon>Embryophyta</taxon>
        <taxon>Tracheophyta</taxon>
        <taxon>Spermatophyta</taxon>
        <taxon>Magnoliopsida</taxon>
        <taxon>eudicotyledons</taxon>
        <taxon>Gunneridae</taxon>
        <taxon>Pentapetalae</taxon>
        <taxon>asterids</taxon>
        <taxon>campanulids</taxon>
        <taxon>Asterales</taxon>
        <taxon>Asteraceae</taxon>
        <taxon>Asteroideae</taxon>
        <taxon>Anthemideae</taxon>
        <taxon>Anthemidinae</taxon>
        <taxon>Tanacetum</taxon>
    </lineage>
</organism>
<accession>A0A699RBU2</accession>
<name>A0A699RBU2_TANCI</name>
<protein>
    <submittedName>
        <fullName evidence="1">Uncharacterized protein</fullName>
    </submittedName>
</protein>
<proteinExistence type="predicted"/>
<reference evidence="1" key="1">
    <citation type="journal article" date="2019" name="Sci. Rep.">
        <title>Draft genome of Tanacetum cinerariifolium, the natural source of mosquito coil.</title>
        <authorList>
            <person name="Yamashiro T."/>
            <person name="Shiraishi A."/>
            <person name="Satake H."/>
            <person name="Nakayama K."/>
        </authorList>
    </citation>
    <scope>NUCLEOTIDE SEQUENCE</scope>
</reference>
<sequence>MCFGSHAKISRFLYKSAHVAALPLSDSDPLLILLALAVDGTARIADIPDLPIMPLYGEGDLITIKVIQVLVECSSLPTITSSPIFPIGHIFSPVNPVNDVVAGFN</sequence>
<dbReference type="EMBL" id="BKCJ011092118">
    <property type="protein sequence ID" value="GFC83950.1"/>
    <property type="molecule type" value="Genomic_DNA"/>
</dbReference>
<dbReference type="AlphaFoldDB" id="A0A699RBU2"/>